<protein>
    <recommendedName>
        <fullName evidence="7">P-type Zn(2+) transporter</fullName>
        <ecNumber evidence="7">7.2.2.12</ecNumber>
    </recommendedName>
</protein>
<dbReference type="GO" id="GO:0016887">
    <property type="term" value="F:ATP hydrolysis activity"/>
    <property type="evidence" value="ECO:0007669"/>
    <property type="project" value="InterPro"/>
</dbReference>
<evidence type="ECO:0000313" key="11">
    <source>
        <dbReference type="EMBL" id="NDY56915.1"/>
    </source>
</evidence>
<keyword evidence="12" id="KW-1185">Reference proteome</keyword>
<evidence type="ECO:0000313" key="12">
    <source>
        <dbReference type="Proteomes" id="UP000469724"/>
    </source>
</evidence>
<dbReference type="Proteomes" id="UP000469724">
    <property type="component" value="Unassembled WGS sequence"/>
</dbReference>
<evidence type="ECO:0000259" key="10">
    <source>
        <dbReference type="Pfam" id="PF00122"/>
    </source>
</evidence>
<dbReference type="InterPro" id="IPR008250">
    <property type="entry name" value="ATPase_P-typ_transduc_dom_A_sf"/>
</dbReference>
<dbReference type="InterPro" id="IPR051014">
    <property type="entry name" value="Cation_Transport_ATPase_IB"/>
</dbReference>
<evidence type="ECO:0000256" key="7">
    <source>
        <dbReference type="ARBA" id="ARBA00039097"/>
    </source>
</evidence>
<name>A0A7K3NMB1_9BACT</name>
<dbReference type="PRINTS" id="PR00119">
    <property type="entry name" value="CATATPASE"/>
</dbReference>
<dbReference type="InterPro" id="IPR027256">
    <property type="entry name" value="P-typ_ATPase_IB"/>
</dbReference>
<dbReference type="GO" id="GO:0005524">
    <property type="term" value="F:ATP binding"/>
    <property type="evidence" value="ECO:0007669"/>
    <property type="project" value="UniProtKB-UniRule"/>
</dbReference>
<reference evidence="11 12" key="1">
    <citation type="submission" date="2020-02" db="EMBL/GenBank/DDBJ databases">
        <title>Comparative genomics of sulfur disproportionating microorganisms.</title>
        <authorList>
            <person name="Ward L.M."/>
            <person name="Bertran E."/>
            <person name="Johnston D.T."/>
        </authorList>
    </citation>
    <scope>NUCLEOTIDE SEQUENCE [LARGE SCALE GENOMIC DNA]</scope>
    <source>
        <strain evidence="11 12">DSM 3696</strain>
    </source>
</reference>
<sequence>MTMPHDVSPLRRLPVRDVRVVHELPRRIRLKGGLFRHPRLNPDRLEAHLASLPGVERVRTNPYAGSLVVRHDGLPGRTGDILAALGALPPVVFVKGPARPREISRMDIGLHLLAAVASFAVPPVVRLVLAVLVGLPVVVDGVKNLLSRGFTAKSLDAASVGLCLAVRNYPSVCAIALMRIFGDYLKQTNDKRSNDLLHSLLRLKQQAVWVEREGVEIEVAPGDVAVGDVVVCGPGELVAVDGEVLAGAALVDKSMITGESIPVSLEKGDEVISGSVVESGRLRIRAKKVGVGTAMAKVRRFLENALEDRSLPEIRGDAMADSLAPATLALGALAYAFTRDLSRTASVTSIDYVCSVKFPARLSVRSSMYAAARGGVLLKGGRALDALARVDAVVFDKTGTLTSRELRVTDVIALRGWTREALLTLAARMEQHYDHPVARTILAEALRCDLRLDPVGEVDLHVSHGVCAVVDGKECRIGSRRFMSDLTGLERDRAETQADMLREQGKMALYVAQGNVVQGLIGLRDELRPHAQTALHGLRELGVKKVVVLTGDHRRTAEILGAQLEGVDAIHWELTPEGKACVVNELKSQGYCVAVVGDGVNDAPALVSADLGMCMPHGGDLAQASAQAILLSDDLRSLCTARRIAMRQTGILRRCLHEGAAANTALLGLAASGILSPLAAAVLHNMNTFTLMGYAMAKAGSPCGGTDKGDGLSTPS</sequence>
<dbReference type="SUPFAM" id="SSF56784">
    <property type="entry name" value="HAD-like"/>
    <property type="match status" value="1"/>
</dbReference>
<dbReference type="EMBL" id="JAAGRQ010000031">
    <property type="protein sequence ID" value="NDY56915.1"/>
    <property type="molecule type" value="Genomic_DNA"/>
</dbReference>
<feature type="domain" description="P-type ATPase A" evidence="10">
    <location>
        <begin position="203"/>
        <end position="302"/>
    </location>
</feature>
<dbReference type="Gene3D" id="2.70.150.10">
    <property type="entry name" value="Calcium-transporting ATPase, cytoplasmic transduction domain A"/>
    <property type="match status" value="1"/>
</dbReference>
<dbReference type="Pfam" id="PF00122">
    <property type="entry name" value="E1-E2_ATPase"/>
    <property type="match status" value="1"/>
</dbReference>
<evidence type="ECO:0000256" key="8">
    <source>
        <dbReference type="ARBA" id="ARBA00047308"/>
    </source>
</evidence>
<dbReference type="Gene3D" id="3.40.1110.10">
    <property type="entry name" value="Calcium-transporting ATPase, cytoplasmic domain N"/>
    <property type="match status" value="1"/>
</dbReference>
<dbReference type="SUPFAM" id="SSF81653">
    <property type="entry name" value="Calcium ATPase, transduction domain A"/>
    <property type="match status" value="1"/>
</dbReference>
<dbReference type="GO" id="GO:0046872">
    <property type="term" value="F:metal ion binding"/>
    <property type="evidence" value="ECO:0007669"/>
    <property type="project" value="UniProtKB-KW"/>
</dbReference>
<dbReference type="InterPro" id="IPR036412">
    <property type="entry name" value="HAD-like_sf"/>
</dbReference>
<comment type="subcellular location">
    <subcellularLocation>
        <location evidence="9">Cell membrane</location>
    </subcellularLocation>
    <subcellularLocation>
        <location evidence="1">Membrane</location>
    </subcellularLocation>
</comment>
<comment type="caution">
    <text evidence="11">The sequence shown here is derived from an EMBL/GenBank/DDBJ whole genome shotgun (WGS) entry which is preliminary data.</text>
</comment>
<dbReference type="GO" id="GO:0005886">
    <property type="term" value="C:plasma membrane"/>
    <property type="evidence" value="ECO:0007669"/>
    <property type="project" value="UniProtKB-SubCell"/>
</dbReference>
<evidence type="ECO:0000256" key="9">
    <source>
        <dbReference type="RuleBase" id="RU362081"/>
    </source>
</evidence>
<dbReference type="InterPro" id="IPR001757">
    <property type="entry name" value="P_typ_ATPase"/>
</dbReference>
<keyword evidence="4" id="KW-1278">Translocase</keyword>
<dbReference type="GO" id="GO:0016463">
    <property type="term" value="F:P-type zinc transporter activity"/>
    <property type="evidence" value="ECO:0007669"/>
    <property type="project" value="UniProtKB-EC"/>
</dbReference>
<dbReference type="PROSITE" id="PS01229">
    <property type="entry name" value="COF_2"/>
    <property type="match status" value="1"/>
</dbReference>
<dbReference type="Pfam" id="PF00702">
    <property type="entry name" value="Hydrolase"/>
    <property type="match status" value="1"/>
</dbReference>
<keyword evidence="9" id="KW-0547">Nucleotide-binding</keyword>
<dbReference type="PROSITE" id="PS00154">
    <property type="entry name" value="ATPASE_E1_E2"/>
    <property type="match status" value="1"/>
</dbReference>
<keyword evidence="3" id="KW-0812">Transmembrane</keyword>
<dbReference type="NCBIfam" id="TIGR01494">
    <property type="entry name" value="ATPase_P-type"/>
    <property type="match status" value="2"/>
</dbReference>
<organism evidence="11 12">
    <name type="scientific">Desulfolutivibrio sulfodismutans</name>
    <dbReference type="NCBI Taxonomy" id="63561"/>
    <lineage>
        <taxon>Bacteria</taxon>
        <taxon>Pseudomonadati</taxon>
        <taxon>Thermodesulfobacteriota</taxon>
        <taxon>Desulfovibrionia</taxon>
        <taxon>Desulfovibrionales</taxon>
        <taxon>Desulfovibrionaceae</taxon>
        <taxon>Desulfolutivibrio</taxon>
    </lineage>
</organism>
<evidence type="ECO:0000256" key="4">
    <source>
        <dbReference type="ARBA" id="ARBA00022967"/>
    </source>
</evidence>
<keyword evidence="6" id="KW-0472">Membrane</keyword>
<dbReference type="InterPro" id="IPR018303">
    <property type="entry name" value="ATPase_P-typ_P_site"/>
</dbReference>
<dbReference type="NCBIfam" id="TIGR01525">
    <property type="entry name" value="ATPase-IB_hvy"/>
    <property type="match status" value="1"/>
</dbReference>
<dbReference type="InterPro" id="IPR044492">
    <property type="entry name" value="P_typ_ATPase_HD_dom"/>
</dbReference>
<dbReference type="PANTHER" id="PTHR48085:SF5">
    <property type="entry name" value="CADMIUM_ZINC-TRANSPORTING ATPASE HMA4-RELATED"/>
    <property type="match status" value="1"/>
</dbReference>
<dbReference type="EC" id="7.2.2.12" evidence="7"/>
<keyword evidence="9" id="KW-0479">Metal-binding</keyword>
<proteinExistence type="inferred from homology"/>
<evidence type="ECO:0000256" key="2">
    <source>
        <dbReference type="ARBA" id="ARBA00006024"/>
    </source>
</evidence>
<evidence type="ECO:0000256" key="6">
    <source>
        <dbReference type="ARBA" id="ARBA00023136"/>
    </source>
</evidence>
<dbReference type="SFLD" id="SFLDG00002">
    <property type="entry name" value="C1.7:_P-type_atpase_like"/>
    <property type="match status" value="1"/>
</dbReference>
<gene>
    <name evidence="11" type="ORF">G3N56_09200</name>
</gene>
<dbReference type="SFLD" id="SFLDF00027">
    <property type="entry name" value="p-type_atpase"/>
    <property type="match status" value="1"/>
</dbReference>
<dbReference type="InterPro" id="IPR059000">
    <property type="entry name" value="ATPase_P-type_domA"/>
</dbReference>
<dbReference type="InterPro" id="IPR023214">
    <property type="entry name" value="HAD_sf"/>
</dbReference>
<dbReference type="InterPro" id="IPR023299">
    <property type="entry name" value="ATPase_P-typ_cyto_dom_N"/>
</dbReference>
<keyword evidence="5" id="KW-1133">Transmembrane helix</keyword>
<dbReference type="PANTHER" id="PTHR48085">
    <property type="entry name" value="CADMIUM/ZINC-TRANSPORTING ATPASE HMA2-RELATED"/>
    <property type="match status" value="1"/>
</dbReference>
<evidence type="ECO:0000256" key="5">
    <source>
        <dbReference type="ARBA" id="ARBA00022989"/>
    </source>
</evidence>
<dbReference type="SFLD" id="SFLDS00003">
    <property type="entry name" value="Haloacid_Dehalogenase"/>
    <property type="match status" value="1"/>
</dbReference>
<evidence type="ECO:0000256" key="3">
    <source>
        <dbReference type="ARBA" id="ARBA00022692"/>
    </source>
</evidence>
<keyword evidence="9" id="KW-1003">Cell membrane</keyword>
<comment type="similarity">
    <text evidence="2 9">Belongs to the cation transport ATPase (P-type) (TC 3.A.3) family. Type IB subfamily.</text>
</comment>
<dbReference type="RefSeq" id="WP_163301963.1">
    <property type="nucleotide sequence ID" value="NZ_JAAGRQ010000031.1"/>
</dbReference>
<dbReference type="AlphaFoldDB" id="A0A7K3NMB1"/>
<accession>A0A7K3NMB1</accession>
<comment type="catalytic activity">
    <reaction evidence="8">
        <text>Zn(2+)(in) + ATP + H2O = Zn(2+)(out) + ADP + phosphate + H(+)</text>
        <dbReference type="Rhea" id="RHEA:20621"/>
        <dbReference type="ChEBI" id="CHEBI:15377"/>
        <dbReference type="ChEBI" id="CHEBI:15378"/>
        <dbReference type="ChEBI" id="CHEBI:29105"/>
        <dbReference type="ChEBI" id="CHEBI:30616"/>
        <dbReference type="ChEBI" id="CHEBI:43474"/>
        <dbReference type="ChEBI" id="CHEBI:456216"/>
        <dbReference type="EC" id="7.2.2.12"/>
    </reaction>
</comment>
<keyword evidence="9" id="KW-0067">ATP-binding</keyword>
<evidence type="ECO:0000256" key="1">
    <source>
        <dbReference type="ARBA" id="ARBA00004370"/>
    </source>
</evidence>
<dbReference type="Gene3D" id="3.40.50.1000">
    <property type="entry name" value="HAD superfamily/HAD-like"/>
    <property type="match status" value="1"/>
</dbReference>